<feature type="region of interest" description="Disordered" evidence="1">
    <location>
        <begin position="267"/>
        <end position="301"/>
    </location>
</feature>
<keyword evidence="3" id="KW-1185">Reference proteome</keyword>
<reference evidence="2" key="1">
    <citation type="submission" date="2020-06" db="EMBL/GenBank/DDBJ databases">
        <authorList>
            <consortium name="Plant Systems Biology data submission"/>
        </authorList>
    </citation>
    <scope>NUCLEOTIDE SEQUENCE</scope>
    <source>
        <strain evidence="2">D6</strain>
    </source>
</reference>
<sequence length="348" mass="37320">MGSCSSAHTRTIASMSSTKQEDDTDETGNVLSTRKTSHRALYDNKFCALTDYTDEWLLMNMNDDASLHDEDSSITTTETTGTESTVAESMAATPPRINVVNRTKETTRSKRRKSQASPYTDGMTPLPLPLPPVLVNSVNTIVTWDKLHTGKKTRNQTRKTKSTKHSQGHQGQPEDTNASSTVSKTVPDYNDKSEWPKLTQNLHSTSMTTAVAVTNVRTTQTITNTHDWPSLPSSSSTVNDSKKNSTIASSVPTNTCDIVKLADASTWPNQPSLPNSATNNMLSDAGSANGPSGSLPGNNSPIKLAITAEITKAKFESTAISMEKTPNSPDTTTPVTIDVAGTAQAPST</sequence>
<evidence type="ECO:0000313" key="3">
    <source>
        <dbReference type="Proteomes" id="UP001153069"/>
    </source>
</evidence>
<feature type="region of interest" description="Disordered" evidence="1">
    <location>
        <begin position="320"/>
        <end position="348"/>
    </location>
</feature>
<name>A0A9N8EQ01_9STRA</name>
<feature type="compositionally biased region" description="Polar residues" evidence="1">
    <location>
        <begin position="267"/>
        <end position="282"/>
    </location>
</feature>
<feature type="compositionally biased region" description="Polar residues" evidence="1">
    <location>
        <begin position="168"/>
        <end position="184"/>
    </location>
</feature>
<feature type="compositionally biased region" description="Polar residues" evidence="1">
    <location>
        <begin position="1"/>
        <end position="18"/>
    </location>
</feature>
<protein>
    <submittedName>
        <fullName evidence="2">Uncharacterized protein</fullName>
    </submittedName>
</protein>
<dbReference type="AlphaFoldDB" id="A0A9N8EQ01"/>
<feature type="compositionally biased region" description="Polar residues" evidence="1">
    <location>
        <begin position="320"/>
        <end position="335"/>
    </location>
</feature>
<proteinExistence type="predicted"/>
<evidence type="ECO:0000313" key="2">
    <source>
        <dbReference type="EMBL" id="CAB9525877.1"/>
    </source>
</evidence>
<comment type="caution">
    <text evidence="2">The sequence shown here is derived from an EMBL/GenBank/DDBJ whole genome shotgun (WGS) entry which is preliminary data.</text>
</comment>
<feature type="compositionally biased region" description="Basic residues" evidence="1">
    <location>
        <begin position="149"/>
        <end position="167"/>
    </location>
</feature>
<feature type="region of interest" description="Disordered" evidence="1">
    <location>
        <begin position="67"/>
        <end position="132"/>
    </location>
</feature>
<evidence type="ECO:0000256" key="1">
    <source>
        <dbReference type="SAM" id="MobiDB-lite"/>
    </source>
</evidence>
<gene>
    <name evidence="2" type="ORF">SEMRO_1742_G294710.1</name>
</gene>
<feature type="region of interest" description="Disordered" evidence="1">
    <location>
        <begin position="223"/>
        <end position="249"/>
    </location>
</feature>
<accession>A0A9N8EQ01</accession>
<feature type="compositionally biased region" description="Polar residues" evidence="1">
    <location>
        <begin position="289"/>
        <end position="301"/>
    </location>
</feature>
<feature type="compositionally biased region" description="Polar residues" evidence="1">
    <location>
        <begin position="231"/>
        <end position="249"/>
    </location>
</feature>
<feature type="compositionally biased region" description="Low complexity" evidence="1">
    <location>
        <begin position="73"/>
        <end position="89"/>
    </location>
</feature>
<feature type="region of interest" description="Disordered" evidence="1">
    <location>
        <begin position="146"/>
        <end position="196"/>
    </location>
</feature>
<organism evidence="2 3">
    <name type="scientific">Seminavis robusta</name>
    <dbReference type="NCBI Taxonomy" id="568900"/>
    <lineage>
        <taxon>Eukaryota</taxon>
        <taxon>Sar</taxon>
        <taxon>Stramenopiles</taxon>
        <taxon>Ochrophyta</taxon>
        <taxon>Bacillariophyta</taxon>
        <taxon>Bacillariophyceae</taxon>
        <taxon>Bacillariophycidae</taxon>
        <taxon>Naviculales</taxon>
        <taxon>Naviculaceae</taxon>
        <taxon>Seminavis</taxon>
    </lineage>
</organism>
<dbReference type="EMBL" id="CAICTM010001740">
    <property type="protein sequence ID" value="CAB9525877.1"/>
    <property type="molecule type" value="Genomic_DNA"/>
</dbReference>
<dbReference type="Proteomes" id="UP001153069">
    <property type="component" value="Unassembled WGS sequence"/>
</dbReference>
<feature type="region of interest" description="Disordered" evidence="1">
    <location>
        <begin position="1"/>
        <end position="31"/>
    </location>
</feature>